<comment type="caution">
    <text evidence="2">The sequence shown here is derived from an EMBL/GenBank/DDBJ whole genome shotgun (WGS) entry which is preliminary data.</text>
</comment>
<dbReference type="EMBL" id="BATL01000017">
    <property type="protein sequence ID" value="GAD74927.1"/>
    <property type="molecule type" value="Genomic_DNA"/>
</dbReference>
<protein>
    <recommendedName>
        <fullName evidence="1">Antirepressor protein ant N-terminal domain-containing protein</fullName>
    </recommendedName>
</protein>
<dbReference type="AlphaFoldDB" id="U3ANQ3"/>
<feature type="domain" description="Antirepressor protein ant N-terminal" evidence="1">
    <location>
        <begin position="9"/>
        <end position="117"/>
    </location>
</feature>
<dbReference type="Pfam" id="PF10547">
    <property type="entry name" value="P22_AR_N"/>
    <property type="match status" value="1"/>
</dbReference>
<organism evidence="2 3">
    <name type="scientific">Vibrio azureus NBRC 104587</name>
    <dbReference type="NCBI Taxonomy" id="1219077"/>
    <lineage>
        <taxon>Bacteria</taxon>
        <taxon>Pseudomonadati</taxon>
        <taxon>Pseudomonadota</taxon>
        <taxon>Gammaproteobacteria</taxon>
        <taxon>Vibrionales</taxon>
        <taxon>Vibrionaceae</taxon>
        <taxon>Vibrio</taxon>
    </lineage>
</organism>
<evidence type="ECO:0000313" key="2">
    <source>
        <dbReference type="EMBL" id="GAD74927.1"/>
    </source>
</evidence>
<evidence type="ECO:0000313" key="3">
    <source>
        <dbReference type="Proteomes" id="UP000016567"/>
    </source>
</evidence>
<keyword evidence="3" id="KW-1185">Reference proteome</keyword>
<reference evidence="2 3" key="1">
    <citation type="submission" date="2013-09" db="EMBL/GenBank/DDBJ databases">
        <title>Whole genome shotgun sequence of Vibrio azureus NBRC 104587.</title>
        <authorList>
            <person name="Isaki S."/>
            <person name="Hosoyama A."/>
            <person name="Numata M."/>
            <person name="Hashimoto M."/>
            <person name="Hosoyama Y."/>
            <person name="Tsuchikane K."/>
            <person name="Noguchi M."/>
            <person name="Hirakata S."/>
            <person name="Ichikawa N."/>
            <person name="Ohji S."/>
            <person name="Yamazoe A."/>
            <person name="Fujita N."/>
        </authorList>
    </citation>
    <scope>NUCLEOTIDE SEQUENCE [LARGE SCALE GENOMIC DNA]</scope>
    <source>
        <strain evidence="2 3">NBRC 104587</strain>
    </source>
</reference>
<proteinExistence type="predicted"/>
<dbReference type="PRINTS" id="PR01994">
    <property type="entry name" value="ANTIREPRESSR"/>
</dbReference>
<dbReference type="InterPro" id="IPR018875">
    <property type="entry name" value="Antirepressor_Ant_N"/>
</dbReference>
<accession>U3ANQ3</accession>
<evidence type="ECO:0000259" key="1">
    <source>
        <dbReference type="Pfam" id="PF10547"/>
    </source>
</evidence>
<dbReference type="Proteomes" id="UP000016567">
    <property type="component" value="Unassembled WGS sequence"/>
</dbReference>
<sequence>MPNNHQVIVPFYGSNLLVVEYNNEPYIPMKPIVEGIGLNWKTQYRKLTGNSERWTMVIMTMVASDNKPRERICIPLRKLFGWLQTLQPSRIRREIRDKVIQYQTECDDVLWRHWNQETNQLPPSSPISTTTKLLMTLENGRVIGVIPVGNDVTVFERSKLHELLNEPGYFSIEDYARIAETANCRLAELLSAKGKSW</sequence>
<dbReference type="eggNOG" id="COG3547">
    <property type="taxonomic scope" value="Bacteria"/>
</dbReference>
<name>U3ANQ3_9VIBR</name>
<gene>
    <name evidence="2" type="ORF">VAZ01S_017_00220</name>
</gene>